<evidence type="ECO:0000256" key="1">
    <source>
        <dbReference type="ARBA" id="ARBA00010378"/>
    </source>
</evidence>
<dbReference type="InterPro" id="IPR003593">
    <property type="entry name" value="AAA+_ATPase"/>
</dbReference>
<feature type="domain" description="AAA+ ATPase" evidence="4">
    <location>
        <begin position="61"/>
        <end position="194"/>
    </location>
</feature>
<dbReference type="PRINTS" id="PR00819">
    <property type="entry name" value="CBXCFQXSUPER"/>
</dbReference>
<dbReference type="GO" id="GO:0005524">
    <property type="term" value="F:ATP binding"/>
    <property type="evidence" value="ECO:0007669"/>
    <property type="project" value="UniProtKB-KW"/>
</dbReference>
<accession>A0AAV8BQU8</accession>
<reference evidence="5" key="1">
    <citation type="submission" date="2022-08" db="EMBL/GenBank/DDBJ databases">
        <authorList>
            <person name="Marques A."/>
        </authorList>
    </citation>
    <scope>NUCLEOTIDE SEQUENCE</scope>
    <source>
        <strain evidence="5">RhyPub2mFocal</strain>
        <tissue evidence="5">Leaves</tissue>
    </source>
</reference>
<name>A0AAV8BQU8_9POAL</name>
<dbReference type="GO" id="GO:0016887">
    <property type="term" value="F:ATP hydrolysis activity"/>
    <property type="evidence" value="ECO:0007669"/>
    <property type="project" value="InterPro"/>
</dbReference>
<dbReference type="PANTHER" id="PTHR43392:SF2">
    <property type="entry name" value="AAA-TYPE ATPASE FAMILY PROTEIN _ ANKYRIN REPEAT FAMILY PROTEIN"/>
    <property type="match status" value="1"/>
</dbReference>
<dbReference type="Gene3D" id="3.40.50.300">
    <property type="entry name" value="P-loop containing nucleotide triphosphate hydrolases"/>
    <property type="match status" value="1"/>
</dbReference>
<dbReference type="EMBL" id="JAMFTS010000005">
    <property type="protein sequence ID" value="KAJ4745324.1"/>
    <property type="molecule type" value="Genomic_DNA"/>
</dbReference>
<comment type="caution">
    <text evidence="5">The sequence shown here is derived from an EMBL/GenBank/DDBJ whole genome shotgun (WGS) entry which is preliminary data.</text>
</comment>
<evidence type="ECO:0000259" key="4">
    <source>
        <dbReference type="SMART" id="SM00382"/>
    </source>
</evidence>
<dbReference type="CDD" id="cd00009">
    <property type="entry name" value="AAA"/>
    <property type="match status" value="1"/>
</dbReference>
<evidence type="ECO:0000256" key="3">
    <source>
        <dbReference type="ARBA" id="ARBA00022840"/>
    </source>
</evidence>
<keyword evidence="2" id="KW-0547">Nucleotide-binding</keyword>
<keyword evidence="3" id="KW-0067">ATP-binding</keyword>
<dbReference type="InterPro" id="IPR003959">
    <property type="entry name" value="ATPase_AAA_core"/>
</dbReference>
<dbReference type="InterPro" id="IPR027417">
    <property type="entry name" value="P-loop_NTPase"/>
</dbReference>
<dbReference type="FunFam" id="3.40.50.300:FF:000216">
    <property type="entry name" value="Type VII secretion ATPase EccA"/>
    <property type="match status" value="1"/>
</dbReference>
<evidence type="ECO:0000313" key="5">
    <source>
        <dbReference type="EMBL" id="KAJ4745324.1"/>
    </source>
</evidence>
<dbReference type="SMART" id="SM00382">
    <property type="entry name" value="AAA"/>
    <property type="match status" value="1"/>
</dbReference>
<dbReference type="InterPro" id="IPR050773">
    <property type="entry name" value="CbxX/CfxQ_RuBisCO_ESX"/>
</dbReference>
<dbReference type="AlphaFoldDB" id="A0AAV8BQU8"/>
<dbReference type="InterPro" id="IPR000641">
    <property type="entry name" value="CbxX/CfxQ"/>
</dbReference>
<dbReference type="Pfam" id="PF00004">
    <property type="entry name" value="AAA"/>
    <property type="match status" value="1"/>
</dbReference>
<dbReference type="SUPFAM" id="SSF52540">
    <property type="entry name" value="P-loop containing nucleoside triphosphate hydrolases"/>
    <property type="match status" value="1"/>
</dbReference>
<dbReference type="Proteomes" id="UP001140206">
    <property type="component" value="Chromosome 5"/>
</dbReference>
<proteinExistence type="inferred from homology"/>
<dbReference type="PANTHER" id="PTHR43392">
    <property type="entry name" value="AAA-TYPE ATPASE FAMILY PROTEIN / ANKYRIN REPEAT FAMILY PROTEIN"/>
    <property type="match status" value="1"/>
</dbReference>
<evidence type="ECO:0000313" key="6">
    <source>
        <dbReference type="Proteomes" id="UP001140206"/>
    </source>
</evidence>
<sequence length="298" mass="34116">MDRKRKALESCQETEALAEFEESISRIIGLQKMKMQMRKWARGMLLDEKRRAMGMDIEQRKVPHMAFLGNPGTGKTMVANILGKLLHRVGILPTDGVTVVQRTDLVGQYVGQTGLKTRKKIAKAEGGILFVDEAYRLMPYKAGNKDFGIEALEEIMSVMDEGKTVIIFAGYPKPMKRVINANEGFRRRIEKFFHFDDFTPVELAEILHLKMPYLKGYKMHPCCTIQTIASLIEKETTEKMRTERNGGMIIPWLKNARDNLDERLDFDVEDTEVMMTITLDDLEKGLHQISEEIPDKVC</sequence>
<keyword evidence="6" id="KW-1185">Reference proteome</keyword>
<evidence type="ECO:0000256" key="2">
    <source>
        <dbReference type="ARBA" id="ARBA00022741"/>
    </source>
</evidence>
<gene>
    <name evidence="5" type="ORF">LUZ62_079729</name>
</gene>
<protein>
    <submittedName>
        <fullName evidence="5">Protein cfxQ</fullName>
    </submittedName>
</protein>
<organism evidence="5 6">
    <name type="scientific">Rhynchospora pubera</name>
    <dbReference type="NCBI Taxonomy" id="906938"/>
    <lineage>
        <taxon>Eukaryota</taxon>
        <taxon>Viridiplantae</taxon>
        <taxon>Streptophyta</taxon>
        <taxon>Embryophyta</taxon>
        <taxon>Tracheophyta</taxon>
        <taxon>Spermatophyta</taxon>
        <taxon>Magnoliopsida</taxon>
        <taxon>Liliopsida</taxon>
        <taxon>Poales</taxon>
        <taxon>Cyperaceae</taxon>
        <taxon>Cyperoideae</taxon>
        <taxon>Rhynchosporeae</taxon>
        <taxon>Rhynchospora</taxon>
    </lineage>
</organism>
<comment type="similarity">
    <text evidence="1">Belongs to the CbxX/CfxQ family.</text>
</comment>